<dbReference type="PANTHER" id="PTHR33198">
    <property type="entry name" value="ANK_REP_REGION DOMAIN-CONTAINING PROTEIN-RELATED"/>
    <property type="match status" value="1"/>
</dbReference>
<accession>A0AAD9R249</accession>
<evidence type="ECO:0000313" key="2">
    <source>
        <dbReference type="Proteomes" id="UP001249851"/>
    </source>
</evidence>
<reference evidence="1" key="1">
    <citation type="journal article" date="2023" name="G3 (Bethesda)">
        <title>Whole genome assembly and annotation of the endangered Caribbean coral Acropora cervicornis.</title>
        <authorList>
            <person name="Selwyn J.D."/>
            <person name="Vollmer S.V."/>
        </authorList>
    </citation>
    <scope>NUCLEOTIDE SEQUENCE</scope>
    <source>
        <strain evidence="1">K2</strain>
    </source>
</reference>
<sequence length="163" mass="18805">MASIVSILYRSERSVNDAQKKALLFHTAGIELQELYETLTDPGTDTFGEDTATEYEKTVRTLNAYFVTKLNEPYERHVFRSMTQQDGETVDQFIARLRKLAQSYNFLHPDVDIRDQVIDKCRSSVLRRKLLGKENLTLTKVQEVARAMEAVDLQAKQMGEQRE</sequence>
<dbReference type="EMBL" id="JARQWQ010000005">
    <property type="protein sequence ID" value="KAK2571754.1"/>
    <property type="molecule type" value="Genomic_DNA"/>
</dbReference>
<dbReference type="AlphaFoldDB" id="A0AAD9R249"/>
<organism evidence="1 2">
    <name type="scientific">Acropora cervicornis</name>
    <name type="common">Staghorn coral</name>
    <dbReference type="NCBI Taxonomy" id="6130"/>
    <lineage>
        <taxon>Eukaryota</taxon>
        <taxon>Metazoa</taxon>
        <taxon>Cnidaria</taxon>
        <taxon>Anthozoa</taxon>
        <taxon>Hexacorallia</taxon>
        <taxon>Scleractinia</taxon>
        <taxon>Astrocoeniina</taxon>
        <taxon>Acroporidae</taxon>
        <taxon>Acropora</taxon>
    </lineage>
</organism>
<protein>
    <recommendedName>
        <fullName evidence="3">Retrotransposon gag domain-containing protein</fullName>
    </recommendedName>
</protein>
<comment type="caution">
    <text evidence="1">The sequence shown here is derived from an EMBL/GenBank/DDBJ whole genome shotgun (WGS) entry which is preliminary data.</text>
</comment>
<evidence type="ECO:0000313" key="1">
    <source>
        <dbReference type="EMBL" id="KAK2571754.1"/>
    </source>
</evidence>
<dbReference type="Proteomes" id="UP001249851">
    <property type="component" value="Unassembled WGS sequence"/>
</dbReference>
<dbReference type="PANTHER" id="PTHR33198:SF20">
    <property type="entry name" value="RETROTRANSPOSON GAG DOMAIN-CONTAINING PROTEIN"/>
    <property type="match status" value="1"/>
</dbReference>
<evidence type="ECO:0008006" key="3">
    <source>
        <dbReference type="Google" id="ProtNLM"/>
    </source>
</evidence>
<reference evidence="1" key="2">
    <citation type="journal article" date="2023" name="Science">
        <title>Genomic signatures of disease resistance in endangered staghorn corals.</title>
        <authorList>
            <person name="Vollmer S.V."/>
            <person name="Selwyn J.D."/>
            <person name="Despard B.A."/>
            <person name="Roesel C.L."/>
        </authorList>
    </citation>
    <scope>NUCLEOTIDE SEQUENCE</scope>
    <source>
        <strain evidence="1">K2</strain>
    </source>
</reference>
<proteinExistence type="predicted"/>
<name>A0AAD9R249_ACRCE</name>
<gene>
    <name evidence="1" type="ORF">P5673_003147</name>
</gene>
<keyword evidence="2" id="KW-1185">Reference proteome</keyword>